<feature type="domain" description="Peptidase M28" evidence="3">
    <location>
        <begin position="252"/>
        <end position="469"/>
    </location>
</feature>
<dbReference type="EMBL" id="HBEM01008864">
    <property type="protein sequence ID" value="CAD8441202.1"/>
    <property type="molecule type" value="Transcribed_RNA"/>
</dbReference>
<evidence type="ECO:0000259" key="3">
    <source>
        <dbReference type="Pfam" id="PF04389"/>
    </source>
</evidence>
<dbReference type="Pfam" id="PF04389">
    <property type="entry name" value="Peptidase_M28"/>
    <property type="match status" value="1"/>
</dbReference>
<comment type="similarity">
    <text evidence="2">Belongs to the peptidase M28 family. M28B subfamily.</text>
</comment>
<dbReference type="SUPFAM" id="SSF53187">
    <property type="entry name" value="Zn-dependent exopeptidases"/>
    <property type="match status" value="1"/>
</dbReference>
<proteinExistence type="inferred from homology"/>
<dbReference type="GO" id="GO:0008235">
    <property type="term" value="F:metalloexopeptidase activity"/>
    <property type="evidence" value="ECO:0007669"/>
    <property type="project" value="InterPro"/>
</dbReference>
<gene>
    <name evidence="4" type="ORF">LAMO00422_LOCUS6165</name>
</gene>
<dbReference type="GO" id="GO:0006508">
    <property type="term" value="P:proteolysis"/>
    <property type="evidence" value="ECO:0007669"/>
    <property type="project" value="InterPro"/>
</dbReference>
<sequence>MAAAGKGGAKQAVIKPEFHPKAPLPYVNLYGLETGVGKALAEEIERMGSWWTKIEQKLYSPVAKWVDPKLKNTPSFITEGSSTKHLEHLKSLAGYYVAVGGLKSNLPSKLANNRVGGNDGYHIVYLPNLSPAEHHSIIQRARKGPNTGNRRHFHSLIRLESGFTPFQAFEPSREYKSPLCELETEREVSAVNSMTPAAFHKNLQKLVSFKSRALGSPTQNDLQKWIKSQFASFGYHTCNQHVDVIGYQNANNILAIAPGTAEDFIVVGAHYDSRPYEGAAPGAEDNGSGSAALLSMAKAFKESGFKNKNTVVFAAFTGEELGLYGSTAFVEGISDRWGSECQALSKSGVSFLDVKKKGKVKASAVIIMDEIGWVSPNFKKHTVTLETRELSRAVMNHLAASSKLHNKDALQIRSSFNPFGSDHMPFLNSNQMAVLTINGDDEGYPNYHQHTDTIENVNSEFSIKIAKMNLGALFRLAESAE</sequence>
<evidence type="ECO:0000256" key="1">
    <source>
        <dbReference type="ARBA" id="ARBA00001947"/>
    </source>
</evidence>
<protein>
    <recommendedName>
        <fullName evidence="3">Peptidase M28 domain-containing protein</fullName>
    </recommendedName>
</protein>
<dbReference type="PANTHER" id="PTHR12147">
    <property type="entry name" value="METALLOPEPTIDASE M28 FAMILY MEMBER"/>
    <property type="match status" value="1"/>
</dbReference>
<comment type="cofactor">
    <cofactor evidence="1">
        <name>Zn(2+)</name>
        <dbReference type="ChEBI" id="CHEBI:29105"/>
    </cofactor>
</comment>
<evidence type="ECO:0000313" key="4">
    <source>
        <dbReference type="EMBL" id="CAD8441202.1"/>
    </source>
</evidence>
<dbReference type="InterPro" id="IPR007484">
    <property type="entry name" value="Peptidase_M28"/>
</dbReference>
<dbReference type="Gene3D" id="3.40.630.10">
    <property type="entry name" value="Zn peptidases"/>
    <property type="match status" value="1"/>
</dbReference>
<dbReference type="AlphaFoldDB" id="A0A7S0D253"/>
<evidence type="ECO:0000256" key="2">
    <source>
        <dbReference type="ARBA" id="ARBA00005634"/>
    </source>
</evidence>
<dbReference type="PANTHER" id="PTHR12147:SF26">
    <property type="entry name" value="PEPTIDASE M28 DOMAIN-CONTAINING PROTEIN"/>
    <property type="match status" value="1"/>
</dbReference>
<organism evidence="4">
    <name type="scientific">Amorphochlora amoebiformis</name>
    <dbReference type="NCBI Taxonomy" id="1561963"/>
    <lineage>
        <taxon>Eukaryota</taxon>
        <taxon>Sar</taxon>
        <taxon>Rhizaria</taxon>
        <taxon>Cercozoa</taxon>
        <taxon>Chlorarachniophyceae</taxon>
        <taxon>Amorphochlora</taxon>
    </lineage>
</organism>
<name>A0A7S0D253_9EUKA</name>
<dbReference type="InterPro" id="IPR045175">
    <property type="entry name" value="M28_fam"/>
</dbReference>
<reference evidence="4" key="1">
    <citation type="submission" date="2021-01" db="EMBL/GenBank/DDBJ databases">
        <authorList>
            <person name="Corre E."/>
            <person name="Pelletier E."/>
            <person name="Niang G."/>
            <person name="Scheremetjew M."/>
            <person name="Finn R."/>
            <person name="Kale V."/>
            <person name="Holt S."/>
            <person name="Cochrane G."/>
            <person name="Meng A."/>
            <person name="Brown T."/>
            <person name="Cohen L."/>
        </authorList>
    </citation>
    <scope>NUCLEOTIDE SEQUENCE</scope>
    <source>
        <strain evidence="4">CCMP2058</strain>
    </source>
</reference>
<accession>A0A7S0D253</accession>